<evidence type="ECO:0000313" key="3">
    <source>
        <dbReference type="EMBL" id="PSN70414.1"/>
    </source>
</evidence>
<dbReference type="AlphaFoldDB" id="A0A2T2NYC1"/>
<dbReference type="InterPro" id="IPR005018">
    <property type="entry name" value="DOMON_domain"/>
</dbReference>
<dbReference type="SMART" id="SM00664">
    <property type="entry name" value="DoH"/>
    <property type="match status" value="1"/>
</dbReference>
<dbReference type="OrthoDB" id="413885at2759"/>
<organism evidence="3 4">
    <name type="scientific">Corynespora cassiicola Philippines</name>
    <dbReference type="NCBI Taxonomy" id="1448308"/>
    <lineage>
        <taxon>Eukaryota</taxon>
        <taxon>Fungi</taxon>
        <taxon>Dikarya</taxon>
        <taxon>Ascomycota</taxon>
        <taxon>Pezizomycotina</taxon>
        <taxon>Dothideomycetes</taxon>
        <taxon>Pleosporomycetidae</taxon>
        <taxon>Pleosporales</taxon>
        <taxon>Corynesporascaceae</taxon>
        <taxon>Corynespora</taxon>
    </lineage>
</organism>
<dbReference type="SUPFAM" id="SSF49344">
    <property type="entry name" value="CBD9-like"/>
    <property type="match status" value="1"/>
</dbReference>
<dbReference type="Proteomes" id="UP000240883">
    <property type="component" value="Unassembled WGS sequence"/>
</dbReference>
<keyword evidence="1" id="KW-0732">Signal</keyword>
<protein>
    <submittedName>
        <fullName evidence="3">CBD9-like protein</fullName>
    </submittedName>
</protein>
<accession>A0A2T2NYC1</accession>
<feature type="signal peptide" evidence="1">
    <location>
        <begin position="1"/>
        <end position="18"/>
    </location>
</feature>
<name>A0A2T2NYC1_CORCC</name>
<dbReference type="Pfam" id="PF16010">
    <property type="entry name" value="CDH-cyt"/>
    <property type="match status" value="1"/>
</dbReference>
<proteinExistence type="predicted"/>
<dbReference type="Gene3D" id="2.60.40.1210">
    <property type="entry name" value="Cellobiose dehydrogenase, cytochrome domain"/>
    <property type="match status" value="1"/>
</dbReference>
<evidence type="ECO:0000256" key="1">
    <source>
        <dbReference type="SAM" id="SignalP"/>
    </source>
</evidence>
<reference evidence="3 4" key="1">
    <citation type="journal article" date="2018" name="Front. Microbiol.">
        <title>Genome-Wide Analysis of Corynespora cassiicola Leaf Fall Disease Putative Effectors.</title>
        <authorList>
            <person name="Lopez D."/>
            <person name="Ribeiro S."/>
            <person name="Label P."/>
            <person name="Fumanal B."/>
            <person name="Venisse J.S."/>
            <person name="Kohler A."/>
            <person name="de Oliveira R.R."/>
            <person name="Labutti K."/>
            <person name="Lipzen A."/>
            <person name="Lail K."/>
            <person name="Bauer D."/>
            <person name="Ohm R.A."/>
            <person name="Barry K.W."/>
            <person name="Spatafora J."/>
            <person name="Grigoriev I.V."/>
            <person name="Martin F.M."/>
            <person name="Pujade-Renaud V."/>
        </authorList>
    </citation>
    <scope>NUCLEOTIDE SEQUENCE [LARGE SCALE GENOMIC DNA]</scope>
    <source>
        <strain evidence="3 4">Philippines</strain>
    </source>
</reference>
<feature type="chain" id="PRO_5015524956" evidence="1">
    <location>
        <begin position="19"/>
        <end position="241"/>
    </location>
</feature>
<dbReference type="InterPro" id="IPR015920">
    <property type="entry name" value="Cellobiose_DH-like_cyt"/>
</dbReference>
<dbReference type="CDD" id="cd09630">
    <property type="entry name" value="CDH_like_cytochrome"/>
    <property type="match status" value="1"/>
</dbReference>
<dbReference type="PANTHER" id="PTHR47797">
    <property type="entry name" value="DEHYDROGENASE, PUTATIVE (AFU_ORTHOLOGUE AFUA_8G05805)-RELATED"/>
    <property type="match status" value="1"/>
</dbReference>
<evidence type="ECO:0000259" key="2">
    <source>
        <dbReference type="SMART" id="SM00664"/>
    </source>
</evidence>
<evidence type="ECO:0000313" key="4">
    <source>
        <dbReference type="Proteomes" id="UP000240883"/>
    </source>
</evidence>
<dbReference type="PANTHER" id="PTHR47797:SF5">
    <property type="entry name" value="CELLOBIOSE DEHYDROGENASE CYTOCHROME DOMAIN-CONTAINING PROTEIN"/>
    <property type="match status" value="1"/>
</dbReference>
<dbReference type="EMBL" id="KZ678132">
    <property type="protein sequence ID" value="PSN70414.1"/>
    <property type="molecule type" value="Genomic_DNA"/>
</dbReference>
<keyword evidence="4" id="KW-1185">Reference proteome</keyword>
<feature type="domain" description="DOMON" evidence="2">
    <location>
        <begin position="87"/>
        <end position="180"/>
    </location>
</feature>
<sequence>MRCTLGLVWASLSGLALSKPAPKANNAAIAAAAYFDQETGFTFSETKVQYTLSNTVTVRTAVPQGVPAGQPFDIVIQFVAESSRVAWAGLAFGGNMVRNPLVVGYMNGQKATLGGRWATGHSTPQPYPTAQFTLLSAGQKSNATHWQYTVKCTGCTSWTGSSGNVRLSPTGSASWAFAWSPTRPSQPSSPTSSIPMHENFVYFRQDLAAGANANFVDLLGRNGISDGGSGGNGSVVFEDFV</sequence>
<gene>
    <name evidence="3" type="ORF">BS50DRAFT_312169</name>
</gene>